<protein>
    <recommendedName>
        <fullName evidence="2">ZSWIM1/3 RNaseH-like domain-containing protein</fullName>
    </recommendedName>
</protein>
<reference evidence="3" key="1">
    <citation type="submission" date="2018-10" db="EMBL/GenBank/DDBJ databases">
        <title>Effector identification in a new, highly contiguous assembly of the strawberry crown rot pathogen Phytophthora cactorum.</title>
        <authorList>
            <person name="Armitage A.D."/>
            <person name="Nellist C.F."/>
            <person name="Bates H."/>
            <person name="Vickerstaff R.J."/>
            <person name="Harrison R.J."/>
        </authorList>
    </citation>
    <scope>NUCLEOTIDE SEQUENCE</scope>
    <source>
        <strain evidence="3">4040</strain>
    </source>
</reference>
<dbReference type="VEuPathDB" id="FungiDB:PC110_g18676"/>
<dbReference type="PANTHER" id="PTHR31569:SF4">
    <property type="entry name" value="SWIM-TYPE DOMAIN-CONTAINING PROTEIN"/>
    <property type="match status" value="1"/>
</dbReference>
<dbReference type="PANTHER" id="PTHR31569">
    <property type="entry name" value="SWIM-TYPE DOMAIN-CONTAINING PROTEIN"/>
    <property type="match status" value="1"/>
</dbReference>
<evidence type="ECO:0000313" key="3">
    <source>
        <dbReference type="EMBL" id="KAG2886756.1"/>
    </source>
</evidence>
<proteinExistence type="predicted"/>
<feature type="domain" description="ZSWIM1/3 RNaseH-like" evidence="2">
    <location>
        <begin position="109"/>
        <end position="168"/>
    </location>
</feature>
<feature type="region of interest" description="Disordered" evidence="1">
    <location>
        <begin position="1"/>
        <end position="34"/>
    </location>
</feature>
<evidence type="ECO:0000259" key="2">
    <source>
        <dbReference type="Pfam" id="PF21056"/>
    </source>
</evidence>
<evidence type="ECO:0000256" key="1">
    <source>
        <dbReference type="SAM" id="MobiDB-lite"/>
    </source>
</evidence>
<dbReference type="AlphaFoldDB" id="A0A8T1ATB0"/>
<dbReference type="InterPro" id="IPR048324">
    <property type="entry name" value="ZSWIM1-3_RNaseH-like"/>
</dbReference>
<evidence type="ECO:0000313" key="4">
    <source>
        <dbReference type="Proteomes" id="UP000736787"/>
    </source>
</evidence>
<name>A0A8T1ATB0_9STRA</name>
<gene>
    <name evidence="3" type="ORF">PC117_g25313</name>
</gene>
<accession>A0A8T1ATB0</accession>
<organism evidence="3 4">
    <name type="scientific">Phytophthora cactorum</name>
    <dbReference type="NCBI Taxonomy" id="29920"/>
    <lineage>
        <taxon>Eukaryota</taxon>
        <taxon>Sar</taxon>
        <taxon>Stramenopiles</taxon>
        <taxon>Oomycota</taxon>
        <taxon>Peronosporomycetes</taxon>
        <taxon>Peronosporales</taxon>
        <taxon>Peronosporaceae</taxon>
        <taxon>Phytophthora</taxon>
    </lineage>
</organism>
<dbReference type="Pfam" id="PF21056">
    <property type="entry name" value="ZSWIM1-3_RNaseH-like"/>
    <property type="match status" value="1"/>
</dbReference>
<comment type="caution">
    <text evidence="3">The sequence shown here is derived from an EMBL/GenBank/DDBJ whole genome shotgun (WGS) entry which is preliminary data.</text>
</comment>
<dbReference type="EMBL" id="RCMK01001927">
    <property type="protein sequence ID" value="KAG2886756.1"/>
    <property type="molecule type" value="Genomic_DNA"/>
</dbReference>
<dbReference type="InterPro" id="IPR052579">
    <property type="entry name" value="Zinc_finger_SWIM"/>
</dbReference>
<dbReference type="Proteomes" id="UP000736787">
    <property type="component" value="Unassembled WGS sequence"/>
</dbReference>
<sequence>MKATGPGIKGEGQTAQSHNHKLDKDGFEHYPSNRKVTDPDVLDFVDELIRAGGKPKKILKYLKETTGKRVILRVVHNLVQHLRAKRRGSDSVEARLKAVLRKFFANRDYSPSIFVDDSNKTYPITLQTRQMSRFFEVFPEVAMLDSTHGTNSSLYQLFSFMIGDGFGHLA</sequence>